<sequence>MADGNHTQADSGSPFTRADGEALITQGAFLRFLFAAFETAGLFDHAGPAQGQSPRDLSFAEGRRSLGFDLLQLAQSGQPAAIRAADPTAMTTMHAVIGETLNPKEKMRDRRSDELGRYGDLGPG</sequence>
<organism evidence="2 3">
    <name type="scientific">Croceibacterium xixiisoli</name>
    <dbReference type="NCBI Taxonomy" id="1476466"/>
    <lineage>
        <taxon>Bacteria</taxon>
        <taxon>Pseudomonadati</taxon>
        <taxon>Pseudomonadota</taxon>
        <taxon>Alphaproteobacteria</taxon>
        <taxon>Sphingomonadales</taxon>
        <taxon>Erythrobacteraceae</taxon>
        <taxon>Croceibacterium</taxon>
    </lineage>
</organism>
<protein>
    <submittedName>
        <fullName evidence="2">Uncharacterized protein</fullName>
    </submittedName>
</protein>
<feature type="region of interest" description="Disordered" evidence="1">
    <location>
        <begin position="100"/>
        <end position="124"/>
    </location>
</feature>
<gene>
    <name evidence="2" type="ORF">GRI97_10735</name>
</gene>
<dbReference type="AlphaFoldDB" id="A0A6I4TU77"/>
<feature type="compositionally biased region" description="Basic and acidic residues" evidence="1">
    <location>
        <begin position="102"/>
        <end position="117"/>
    </location>
</feature>
<accession>A0A6I4TU77</accession>
<evidence type="ECO:0000313" key="3">
    <source>
        <dbReference type="Proteomes" id="UP000469430"/>
    </source>
</evidence>
<proteinExistence type="predicted"/>
<evidence type="ECO:0000313" key="2">
    <source>
        <dbReference type="EMBL" id="MXO99464.1"/>
    </source>
</evidence>
<dbReference type="Proteomes" id="UP000469430">
    <property type="component" value="Unassembled WGS sequence"/>
</dbReference>
<dbReference type="EMBL" id="WTYJ01000002">
    <property type="protein sequence ID" value="MXO99464.1"/>
    <property type="molecule type" value="Genomic_DNA"/>
</dbReference>
<reference evidence="2 3" key="1">
    <citation type="submission" date="2019-12" db="EMBL/GenBank/DDBJ databases">
        <title>Genomic-based taxomic classification of the family Erythrobacteraceae.</title>
        <authorList>
            <person name="Xu L."/>
        </authorList>
    </citation>
    <scope>NUCLEOTIDE SEQUENCE [LARGE SCALE GENOMIC DNA]</scope>
    <source>
        <strain evidence="2 3">S36</strain>
    </source>
</reference>
<comment type="caution">
    <text evidence="2">The sequence shown here is derived from an EMBL/GenBank/DDBJ whole genome shotgun (WGS) entry which is preliminary data.</text>
</comment>
<evidence type="ECO:0000256" key="1">
    <source>
        <dbReference type="SAM" id="MobiDB-lite"/>
    </source>
</evidence>
<keyword evidence="3" id="KW-1185">Reference proteome</keyword>
<name>A0A6I4TU77_9SPHN</name>
<dbReference type="RefSeq" id="WP_377019470.1">
    <property type="nucleotide sequence ID" value="NZ_JBHSCP010000001.1"/>
</dbReference>